<comment type="caution">
    <text evidence="1">The sequence shown here is derived from an EMBL/GenBank/DDBJ whole genome shotgun (WGS) entry which is preliminary data.</text>
</comment>
<evidence type="ECO:0000313" key="1">
    <source>
        <dbReference type="EMBL" id="MPM25349.1"/>
    </source>
</evidence>
<reference evidence="1" key="1">
    <citation type="submission" date="2019-08" db="EMBL/GenBank/DDBJ databases">
        <authorList>
            <person name="Kucharzyk K."/>
            <person name="Murdoch R.W."/>
            <person name="Higgins S."/>
            <person name="Loffler F."/>
        </authorList>
    </citation>
    <scope>NUCLEOTIDE SEQUENCE</scope>
</reference>
<dbReference type="EMBL" id="VSSQ01004476">
    <property type="protein sequence ID" value="MPM25349.1"/>
    <property type="molecule type" value="Genomic_DNA"/>
</dbReference>
<name>A0A644YAK6_9ZZZZ</name>
<accession>A0A644YAK6</accession>
<sequence length="99" mass="11535">MSVNVNSTEQFDLLSEREQIQLVEWCKNLEKADKFNKNYTSYGLKHIFQYNGGFYVTNGAFKQAMLLAGFSHKECSSTINWWFNVSRKSIKASLIRKRA</sequence>
<dbReference type="AlphaFoldDB" id="A0A644YAK6"/>
<proteinExistence type="predicted"/>
<organism evidence="1">
    <name type="scientific">bioreactor metagenome</name>
    <dbReference type="NCBI Taxonomy" id="1076179"/>
    <lineage>
        <taxon>unclassified sequences</taxon>
        <taxon>metagenomes</taxon>
        <taxon>ecological metagenomes</taxon>
    </lineage>
</organism>
<gene>
    <name evidence="1" type="ORF">SDC9_71840</name>
</gene>
<protein>
    <submittedName>
        <fullName evidence="1">Uncharacterized protein</fullName>
    </submittedName>
</protein>